<comment type="caution">
    <text evidence="2">The sequence shown here is derived from an EMBL/GenBank/DDBJ whole genome shotgun (WGS) entry which is preliminary data.</text>
</comment>
<feature type="transmembrane region" description="Helical" evidence="1">
    <location>
        <begin position="21"/>
        <end position="54"/>
    </location>
</feature>
<proteinExistence type="predicted"/>
<dbReference type="Proteomes" id="UP000030146">
    <property type="component" value="Unassembled WGS sequence"/>
</dbReference>
<protein>
    <submittedName>
        <fullName evidence="2">Uncharacterized protein</fullName>
    </submittedName>
</protein>
<keyword evidence="1" id="KW-0472">Membrane</keyword>
<accession>A0A0A2FAI3</accession>
<dbReference type="AlphaFoldDB" id="A0A0A2FAI3"/>
<keyword evidence="1" id="KW-0812">Transmembrane</keyword>
<organism evidence="2 3">
    <name type="scientific">Porphyromonas gulae</name>
    <dbReference type="NCBI Taxonomy" id="111105"/>
    <lineage>
        <taxon>Bacteria</taxon>
        <taxon>Pseudomonadati</taxon>
        <taxon>Bacteroidota</taxon>
        <taxon>Bacteroidia</taxon>
        <taxon>Bacteroidales</taxon>
        <taxon>Porphyromonadaceae</taxon>
        <taxon>Porphyromonas</taxon>
    </lineage>
</organism>
<feature type="transmembrane region" description="Helical" evidence="1">
    <location>
        <begin position="100"/>
        <end position="121"/>
    </location>
</feature>
<gene>
    <name evidence="2" type="ORF">HR15_09750</name>
</gene>
<dbReference type="EMBL" id="JRAK01000129">
    <property type="protein sequence ID" value="KGN85369.1"/>
    <property type="molecule type" value="Genomic_DNA"/>
</dbReference>
<evidence type="ECO:0000256" key="1">
    <source>
        <dbReference type="SAM" id="Phobius"/>
    </source>
</evidence>
<feature type="transmembrane region" description="Helical" evidence="1">
    <location>
        <begin position="60"/>
        <end position="79"/>
    </location>
</feature>
<reference evidence="2 3" key="1">
    <citation type="submission" date="2014-08" db="EMBL/GenBank/DDBJ databases">
        <title>Porphyromonas gulae strain:COT-052_OH3439 Genome sequencing.</title>
        <authorList>
            <person name="Wallis C."/>
            <person name="Deusch O."/>
            <person name="O'Flynn C."/>
            <person name="Davis I."/>
            <person name="Jospin G."/>
            <person name="Darling A.E."/>
            <person name="Coil D.A."/>
            <person name="Alexiev A."/>
            <person name="Horsfall A."/>
            <person name="Kirkwood N."/>
            <person name="Harris S."/>
            <person name="Eisen J.A."/>
        </authorList>
    </citation>
    <scope>NUCLEOTIDE SEQUENCE [LARGE SCALE GENOMIC DNA]</scope>
    <source>
        <strain evidence="3">COT-052 OH3439</strain>
    </source>
</reference>
<keyword evidence="3" id="KW-1185">Reference proteome</keyword>
<keyword evidence="1" id="KW-1133">Transmembrane helix</keyword>
<evidence type="ECO:0000313" key="3">
    <source>
        <dbReference type="Proteomes" id="UP000030146"/>
    </source>
</evidence>
<evidence type="ECO:0000313" key="2">
    <source>
        <dbReference type="EMBL" id="KGN85369.1"/>
    </source>
</evidence>
<name>A0A0A2FAI3_9PORP</name>
<sequence length="163" mass="19205">MFSYIYYRIYSTYQIKWKSDIAGLYALFILSIAQLLNLNTVIIPICYALGINFLPSKLSWMIVHIGFTTCNAIYFWKITNYDKLHNRWKSESKYKKRRNGYLVVLYLLISFVLGLTVLHYLGNWERRNTKHNIEKVSPFNNNLGIIIEGGLSRSDGIFFDIIR</sequence>